<dbReference type="InterPro" id="IPR050090">
    <property type="entry name" value="Tyrosine_recombinase_XerCD"/>
</dbReference>
<comment type="caution">
    <text evidence="6">The sequence shown here is derived from an EMBL/GenBank/DDBJ whole genome shotgun (WGS) entry which is preliminary data.</text>
</comment>
<dbReference type="InterPro" id="IPR002104">
    <property type="entry name" value="Integrase_catalytic"/>
</dbReference>
<evidence type="ECO:0000256" key="2">
    <source>
        <dbReference type="ARBA" id="ARBA00022908"/>
    </source>
</evidence>
<proteinExistence type="inferred from homology"/>
<keyword evidence="4" id="KW-0233">DNA recombination</keyword>
<dbReference type="PANTHER" id="PTHR30349">
    <property type="entry name" value="PHAGE INTEGRASE-RELATED"/>
    <property type="match status" value="1"/>
</dbReference>
<feature type="domain" description="Tyr recombinase" evidence="5">
    <location>
        <begin position="112"/>
        <end position="303"/>
    </location>
</feature>
<dbReference type="InterPro" id="IPR011010">
    <property type="entry name" value="DNA_brk_join_enz"/>
</dbReference>
<dbReference type="CDD" id="cd01189">
    <property type="entry name" value="INT_ICEBs1_C_like"/>
    <property type="match status" value="1"/>
</dbReference>
<evidence type="ECO:0000256" key="1">
    <source>
        <dbReference type="ARBA" id="ARBA00008857"/>
    </source>
</evidence>
<evidence type="ECO:0000256" key="3">
    <source>
        <dbReference type="ARBA" id="ARBA00023125"/>
    </source>
</evidence>
<dbReference type="EMBL" id="DVLF01000110">
    <property type="protein sequence ID" value="HIT50092.1"/>
    <property type="molecule type" value="Genomic_DNA"/>
</dbReference>
<dbReference type="Pfam" id="PF14659">
    <property type="entry name" value="Phage_int_SAM_3"/>
    <property type="match status" value="1"/>
</dbReference>
<sequence length="309" mass="35975">MKYKNWLKVWLENYVKPVSKQRTYIRYQQVVLNHILPNLGDMEMNGVTPVLLQQFLTKLLQTGNRKTGQGLSVNSVHIVVTILQNSFQMAYELGFVDKEVARKLKRPKTQEKKIICFTIQEQKRIEEEIIKNKKIKMYGILLCLYTGLRIGELLALEWSDINFRTKEISVTKTCFDGKDKNDRFCRITGTPKTITSIRTIPIPKSLLPMLKMLKSMAKNQYVISDSEKVLSVRSYQRSFERLLKKIRIEKKGFHALRHTFATRALEIGMDVKTLSEILGHKNANVTLQRYAHSMPEHKKDMMNKIGKLL</sequence>
<reference evidence="6" key="2">
    <citation type="journal article" date="2021" name="PeerJ">
        <title>Extensive microbial diversity within the chicken gut microbiome revealed by metagenomics and culture.</title>
        <authorList>
            <person name="Gilroy R."/>
            <person name="Ravi A."/>
            <person name="Getino M."/>
            <person name="Pursley I."/>
            <person name="Horton D.L."/>
            <person name="Alikhan N.F."/>
            <person name="Baker D."/>
            <person name="Gharbi K."/>
            <person name="Hall N."/>
            <person name="Watson M."/>
            <person name="Adriaenssens E.M."/>
            <person name="Foster-Nyarko E."/>
            <person name="Jarju S."/>
            <person name="Secka A."/>
            <person name="Antonio M."/>
            <person name="Oren A."/>
            <person name="Chaudhuri R.R."/>
            <person name="La Ragione R."/>
            <person name="Hildebrand F."/>
            <person name="Pallen M.J."/>
        </authorList>
    </citation>
    <scope>NUCLEOTIDE SEQUENCE</scope>
    <source>
        <strain evidence="6">ChiW17-6978</strain>
    </source>
</reference>
<dbReference type="InterPro" id="IPR010998">
    <property type="entry name" value="Integrase_recombinase_N"/>
</dbReference>
<accession>A0A9D1GR06</accession>
<dbReference type="InterPro" id="IPR004107">
    <property type="entry name" value="Integrase_SAM-like_N"/>
</dbReference>
<evidence type="ECO:0000259" key="5">
    <source>
        <dbReference type="PROSITE" id="PS51898"/>
    </source>
</evidence>
<dbReference type="Pfam" id="PF00589">
    <property type="entry name" value="Phage_integrase"/>
    <property type="match status" value="1"/>
</dbReference>
<keyword evidence="3" id="KW-0238">DNA-binding</keyword>
<organism evidence="6 7">
    <name type="scientific">Candidatus Pelethenecus faecipullorum</name>
    <dbReference type="NCBI Taxonomy" id="2840900"/>
    <lineage>
        <taxon>Bacteria</taxon>
        <taxon>Bacillati</taxon>
        <taxon>Mycoplasmatota</taxon>
        <taxon>Mollicutes</taxon>
        <taxon>Candidatus Pelethenecus</taxon>
    </lineage>
</organism>
<evidence type="ECO:0000313" key="6">
    <source>
        <dbReference type="EMBL" id="HIT50092.1"/>
    </source>
</evidence>
<dbReference type="AlphaFoldDB" id="A0A9D1GR06"/>
<dbReference type="SUPFAM" id="SSF56349">
    <property type="entry name" value="DNA breaking-rejoining enzymes"/>
    <property type="match status" value="1"/>
</dbReference>
<reference evidence="6" key="1">
    <citation type="submission" date="2020-10" db="EMBL/GenBank/DDBJ databases">
        <authorList>
            <person name="Gilroy R."/>
        </authorList>
    </citation>
    <scope>NUCLEOTIDE SEQUENCE</scope>
    <source>
        <strain evidence="6">ChiW17-6978</strain>
    </source>
</reference>
<dbReference type="PROSITE" id="PS51898">
    <property type="entry name" value="TYR_RECOMBINASE"/>
    <property type="match status" value="1"/>
</dbReference>
<dbReference type="PANTHER" id="PTHR30349:SF64">
    <property type="entry name" value="PROPHAGE INTEGRASE INTD-RELATED"/>
    <property type="match status" value="1"/>
</dbReference>
<dbReference type="GO" id="GO:0015074">
    <property type="term" value="P:DNA integration"/>
    <property type="evidence" value="ECO:0007669"/>
    <property type="project" value="UniProtKB-KW"/>
</dbReference>
<evidence type="ECO:0000313" key="7">
    <source>
        <dbReference type="Proteomes" id="UP000886758"/>
    </source>
</evidence>
<name>A0A9D1GR06_9MOLU</name>
<dbReference type="Proteomes" id="UP000886758">
    <property type="component" value="Unassembled WGS sequence"/>
</dbReference>
<protein>
    <submittedName>
        <fullName evidence="6">Site-specific integrase</fullName>
    </submittedName>
</protein>
<dbReference type="Gene3D" id="1.10.443.10">
    <property type="entry name" value="Intergrase catalytic core"/>
    <property type="match status" value="1"/>
</dbReference>
<comment type="similarity">
    <text evidence="1">Belongs to the 'phage' integrase family.</text>
</comment>
<evidence type="ECO:0000256" key="4">
    <source>
        <dbReference type="ARBA" id="ARBA00023172"/>
    </source>
</evidence>
<dbReference type="Gene3D" id="1.10.150.130">
    <property type="match status" value="1"/>
</dbReference>
<dbReference type="GO" id="GO:0003677">
    <property type="term" value="F:DNA binding"/>
    <property type="evidence" value="ECO:0007669"/>
    <property type="project" value="UniProtKB-KW"/>
</dbReference>
<gene>
    <name evidence="6" type="ORF">IAD46_03595</name>
</gene>
<dbReference type="InterPro" id="IPR013762">
    <property type="entry name" value="Integrase-like_cat_sf"/>
</dbReference>
<keyword evidence="2" id="KW-0229">DNA integration</keyword>
<dbReference type="GO" id="GO:0006310">
    <property type="term" value="P:DNA recombination"/>
    <property type="evidence" value="ECO:0007669"/>
    <property type="project" value="UniProtKB-KW"/>
</dbReference>